<dbReference type="InterPro" id="IPR052900">
    <property type="entry name" value="Phospholipid_Metab_Enz"/>
</dbReference>
<dbReference type="InterPro" id="IPR032093">
    <property type="entry name" value="PhoD_N"/>
</dbReference>
<dbReference type="RefSeq" id="WP_290291987.1">
    <property type="nucleotide sequence ID" value="NZ_CP047211.1"/>
</dbReference>
<reference evidence="5" key="1">
    <citation type="journal article" date="2019" name="Int. J. Syst. Evol. Microbiol.">
        <title>The Global Catalogue of Microorganisms (GCM) 10K type strain sequencing project: providing services to taxonomists for standard genome sequencing and annotation.</title>
        <authorList>
            <consortium name="The Broad Institute Genomics Platform"/>
            <consortium name="The Broad Institute Genome Sequencing Center for Infectious Disease"/>
            <person name="Wu L."/>
            <person name="Ma J."/>
        </authorList>
    </citation>
    <scope>NUCLEOTIDE SEQUENCE [LARGE SCALE GENOMIC DNA]</scope>
    <source>
        <strain evidence="5">CCUG 53252</strain>
    </source>
</reference>
<dbReference type="Gene3D" id="3.60.21.70">
    <property type="entry name" value="PhoD-like phosphatase"/>
    <property type="match status" value="1"/>
</dbReference>
<organism evidence="4 5">
    <name type="scientific">Corynebacterium hansenii</name>
    <dbReference type="NCBI Taxonomy" id="394964"/>
    <lineage>
        <taxon>Bacteria</taxon>
        <taxon>Bacillati</taxon>
        <taxon>Actinomycetota</taxon>
        <taxon>Actinomycetes</taxon>
        <taxon>Mycobacteriales</taxon>
        <taxon>Corynebacteriaceae</taxon>
        <taxon>Corynebacterium</taxon>
    </lineage>
</organism>
<evidence type="ECO:0000256" key="1">
    <source>
        <dbReference type="SAM" id="SignalP"/>
    </source>
</evidence>
<name>A0ABV7ZKI3_9CORY</name>
<evidence type="ECO:0000313" key="4">
    <source>
        <dbReference type="EMBL" id="MFC3848769.1"/>
    </source>
</evidence>
<gene>
    <name evidence="4" type="ORF">ACFORJ_01105</name>
</gene>
<sequence>MKISRRTAIKATGLSSAALLLPVSACSNGPDASATPGAGSSPGLLADRPSLTHGVAAGDVRADGGLIWARSDRPAHLIVETAATPDFANAREFRAPAPLTPETDGTGRVRLVGLESGQDIHYRVRLEDVDTAAASEPITGVFRTAPTAPDDIRLHWSGDVAGQGWGINPDVGGMTGFAAMADRNPHLFIHSGDTCYADGPIEETVALDDGRTWRNVTADAKNKVAETLDEFRGQYAYNLTDDNCRRFNASVAQVVQWDDHETTNNWYAGEILDDDKYTEKNVDVLAERAYRAFHEWQPLDEKMAVDGRVYRKIAYGPLLDVFVLDMRTYKDDNRRAGAGAGEDGTILGAKQVRWLVDEVRASRATWKVIAADLPIGIIVPDGKNGDQEGVADGRPGAPRGRESELAKVLSAIKEVTNVVWLTADVHYTAAHHYSPERAAFQNFKPFWEFVSGPLNAGAFGPNDMDPTFGPEVVYVHAPDEDNQNASPLDDFQHFGEVDIDGQSRDMTVRLLTTRGNVLWEKTLRPE</sequence>
<keyword evidence="5" id="KW-1185">Reference proteome</keyword>
<keyword evidence="1" id="KW-0732">Signal</keyword>
<feature type="chain" id="PRO_5047420778" evidence="1">
    <location>
        <begin position="26"/>
        <end position="526"/>
    </location>
</feature>
<dbReference type="Proteomes" id="UP001595751">
    <property type="component" value="Unassembled WGS sequence"/>
</dbReference>
<dbReference type="InterPro" id="IPR029052">
    <property type="entry name" value="Metallo-depent_PP-like"/>
</dbReference>
<protein>
    <submittedName>
        <fullName evidence="4">Alkaline phosphatase D family protein</fullName>
    </submittedName>
</protein>
<dbReference type="Pfam" id="PF16655">
    <property type="entry name" value="PhoD_N"/>
    <property type="match status" value="1"/>
</dbReference>
<dbReference type="PROSITE" id="PS51318">
    <property type="entry name" value="TAT"/>
    <property type="match status" value="1"/>
</dbReference>
<evidence type="ECO:0000313" key="5">
    <source>
        <dbReference type="Proteomes" id="UP001595751"/>
    </source>
</evidence>
<dbReference type="Pfam" id="PF09423">
    <property type="entry name" value="PhoD"/>
    <property type="match status" value="1"/>
</dbReference>
<dbReference type="InterPro" id="IPR006311">
    <property type="entry name" value="TAT_signal"/>
</dbReference>
<dbReference type="SUPFAM" id="SSF56300">
    <property type="entry name" value="Metallo-dependent phosphatases"/>
    <property type="match status" value="1"/>
</dbReference>
<dbReference type="EMBL" id="JBHRZN010000001">
    <property type="protein sequence ID" value="MFC3848769.1"/>
    <property type="molecule type" value="Genomic_DNA"/>
</dbReference>
<dbReference type="PANTHER" id="PTHR43606">
    <property type="entry name" value="PHOSPHATASE, PUTATIVE (AFU_ORTHOLOGUE AFUA_6G08710)-RELATED"/>
    <property type="match status" value="1"/>
</dbReference>
<comment type="caution">
    <text evidence="4">The sequence shown here is derived from an EMBL/GenBank/DDBJ whole genome shotgun (WGS) entry which is preliminary data.</text>
</comment>
<dbReference type="InterPro" id="IPR038607">
    <property type="entry name" value="PhoD-like_sf"/>
</dbReference>
<feature type="domain" description="PhoD-like phosphatase metallophosphatase" evidence="2">
    <location>
        <begin position="160"/>
        <end position="510"/>
    </location>
</feature>
<evidence type="ECO:0000259" key="2">
    <source>
        <dbReference type="Pfam" id="PF09423"/>
    </source>
</evidence>
<feature type="domain" description="Phospholipase D N-terminal" evidence="3">
    <location>
        <begin position="53"/>
        <end position="144"/>
    </location>
</feature>
<evidence type="ECO:0000259" key="3">
    <source>
        <dbReference type="Pfam" id="PF16655"/>
    </source>
</evidence>
<dbReference type="Gene3D" id="2.60.40.380">
    <property type="entry name" value="Purple acid phosphatase-like, N-terminal"/>
    <property type="match status" value="1"/>
</dbReference>
<feature type="signal peptide" evidence="1">
    <location>
        <begin position="1"/>
        <end position="25"/>
    </location>
</feature>
<proteinExistence type="predicted"/>
<dbReference type="InterPro" id="IPR018946">
    <property type="entry name" value="PhoD-like_MPP"/>
</dbReference>
<accession>A0ABV7ZKI3</accession>
<dbReference type="PANTHER" id="PTHR43606:SF1">
    <property type="entry name" value="PHOD-LIKE PHOSPHATASE METALLOPHOSPHATASE DOMAIN-CONTAINING PROTEIN"/>
    <property type="match status" value="1"/>
</dbReference>